<keyword evidence="5" id="KW-0998">Cell outer membrane</keyword>
<dbReference type="AlphaFoldDB" id="A0AA92TL47"/>
<evidence type="ECO:0000256" key="1">
    <source>
        <dbReference type="ARBA" id="ARBA00004442"/>
    </source>
</evidence>
<feature type="domain" description="RagB/SusD" evidence="6">
    <location>
        <begin position="354"/>
        <end position="479"/>
    </location>
</feature>
<evidence type="ECO:0000256" key="2">
    <source>
        <dbReference type="ARBA" id="ARBA00006275"/>
    </source>
</evidence>
<name>A0AA92TL47_9BACT</name>
<evidence type="ECO:0000256" key="3">
    <source>
        <dbReference type="ARBA" id="ARBA00022729"/>
    </source>
</evidence>
<proteinExistence type="inferred from homology"/>
<evidence type="ECO:0000313" key="8">
    <source>
        <dbReference type="Proteomes" id="UP000286113"/>
    </source>
</evidence>
<sequence>MKRFHKYILGASLLSIALVTTSCEDETEPTHFATQDQASASSAATRALVYAMPAYFNHIDESLIDEKNWHGAFGYGAMMIIRDLQTGDRSIGTKYNGHFKNYACDQYMGKRYIYANYPWSYYYGFILTTNKVIAAIDLNNCTDDQKGYYGIASAFRAFCYLDLARTYEFLDNKKVKSVNENGKDVAGLTVPIITDAISENDARKNPRATRADMAKFIEDDLNKAEEYIKFSTEKTNILPDLACVYGLKARLYMWLEDYTNAAKYAKLAFTTTSSKPMTESDCLDAQKGFNDLSKWMWGAKQTSEDDAVKTGIINWTSWACNETTFGYAGVGAYNLIDANLYSQIDDKDFRKKEFIGPNGPSKDQKILTKLQQAYASIKFRPNEGNADSYQTGAASAYPIMRIEEMYFIWAEAEAHLDAAKGKEDLIKVMTTILKRNPEYAFSGTTTEEVVNEIVKQKRIELFGEGQTFFDIKRLNMSVDRTYNGNNWIPLARLKTDGRPAWMNWVIPQNEEKNNSALADYNNPDPSDVYTK</sequence>
<dbReference type="RefSeq" id="WP_119227558.1">
    <property type="nucleotide sequence ID" value="NZ_CATKVV010000004.1"/>
</dbReference>
<comment type="subcellular location">
    <subcellularLocation>
        <location evidence="1">Cell outer membrane</location>
    </subcellularLocation>
</comment>
<comment type="caution">
    <text evidence="7">The sequence shown here is derived from an EMBL/GenBank/DDBJ whole genome shotgun (WGS) entry which is preliminary data.</text>
</comment>
<dbReference type="PROSITE" id="PS51257">
    <property type="entry name" value="PROKAR_LIPOPROTEIN"/>
    <property type="match status" value="1"/>
</dbReference>
<evidence type="ECO:0000313" key="7">
    <source>
        <dbReference type="EMBL" id="RGS46746.1"/>
    </source>
</evidence>
<dbReference type="InterPro" id="IPR012944">
    <property type="entry name" value="SusD_RagB_dom"/>
</dbReference>
<dbReference type="SUPFAM" id="SSF48452">
    <property type="entry name" value="TPR-like"/>
    <property type="match status" value="1"/>
</dbReference>
<dbReference type="Proteomes" id="UP000286113">
    <property type="component" value="Unassembled WGS sequence"/>
</dbReference>
<evidence type="ECO:0000259" key="6">
    <source>
        <dbReference type="Pfam" id="PF07980"/>
    </source>
</evidence>
<keyword evidence="3" id="KW-0732">Signal</keyword>
<evidence type="ECO:0000256" key="5">
    <source>
        <dbReference type="ARBA" id="ARBA00023237"/>
    </source>
</evidence>
<comment type="similarity">
    <text evidence="2">Belongs to the SusD family.</text>
</comment>
<organism evidence="7 8">
    <name type="scientific">Segatella copri</name>
    <dbReference type="NCBI Taxonomy" id="165179"/>
    <lineage>
        <taxon>Bacteria</taxon>
        <taxon>Pseudomonadati</taxon>
        <taxon>Bacteroidota</taxon>
        <taxon>Bacteroidia</taxon>
        <taxon>Bacteroidales</taxon>
        <taxon>Prevotellaceae</taxon>
        <taxon>Segatella</taxon>
    </lineage>
</organism>
<dbReference type="InterPro" id="IPR011990">
    <property type="entry name" value="TPR-like_helical_dom_sf"/>
</dbReference>
<protein>
    <submittedName>
        <fullName evidence="7">RagB/SusD family nutrient uptake outer membrane protein</fullName>
    </submittedName>
</protein>
<dbReference type="Pfam" id="PF07980">
    <property type="entry name" value="SusD_RagB"/>
    <property type="match status" value="1"/>
</dbReference>
<evidence type="ECO:0000256" key="4">
    <source>
        <dbReference type="ARBA" id="ARBA00023136"/>
    </source>
</evidence>
<gene>
    <name evidence="7" type="ORF">DWX90_09135</name>
</gene>
<reference evidence="7 8" key="1">
    <citation type="submission" date="2018-08" db="EMBL/GenBank/DDBJ databases">
        <title>A genome reference for cultivated species of the human gut microbiota.</title>
        <authorList>
            <person name="Zou Y."/>
            <person name="Xue W."/>
            <person name="Luo G."/>
        </authorList>
    </citation>
    <scope>NUCLEOTIDE SEQUENCE [LARGE SCALE GENOMIC DNA]</scope>
    <source>
        <strain evidence="7 8">AF22-1</strain>
    </source>
</reference>
<keyword evidence="4" id="KW-0472">Membrane</keyword>
<accession>A0AA92TL47</accession>
<dbReference type="EMBL" id="QRVN01000017">
    <property type="protein sequence ID" value="RGS46746.1"/>
    <property type="molecule type" value="Genomic_DNA"/>
</dbReference>
<dbReference type="GO" id="GO:0009279">
    <property type="term" value="C:cell outer membrane"/>
    <property type="evidence" value="ECO:0007669"/>
    <property type="project" value="UniProtKB-SubCell"/>
</dbReference>
<dbReference type="Gene3D" id="1.25.40.390">
    <property type="match status" value="1"/>
</dbReference>